<name>A0A804N6Y4_MAIZE</name>
<dbReference type="Proteomes" id="UP000007305">
    <property type="component" value="Chromosome 3"/>
</dbReference>
<feature type="compositionally biased region" description="Pro residues" evidence="1">
    <location>
        <begin position="54"/>
        <end position="64"/>
    </location>
</feature>
<protein>
    <submittedName>
        <fullName evidence="2">Uncharacterized protein</fullName>
    </submittedName>
</protein>
<evidence type="ECO:0000313" key="2">
    <source>
        <dbReference type="EnsemblPlants" id="Zm00001eb139730_P001"/>
    </source>
</evidence>
<dbReference type="EnsemblPlants" id="Zm00001eb139730_T001">
    <property type="protein sequence ID" value="Zm00001eb139730_P001"/>
    <property type="gene ID" value="Zm00001eb139730"/>
</dbReference>
<dbReference type="AlphaFoldDB" id="A0A804N6Y4"/>
<dbReference type="Gramene" id="Zm00001eb139730_T001">
    <property type="protein sequence ID" value="Zm00001eb139730_P001"/>
    <property type="gene ID" value="Zm00001eb139730"/>
</dbReference>
<reference evidence="2" key="2">
    <citation type="submission" date="2019-07" db="EMBL/GenBank/DDBJ databases">
        <authorList>
            <person name="Seetharam A."/>
            <person name="Woodhouse M."/>
            <person name="Cannon E."/>
        </authorList>
    </citation>
    <scope>NUCLEOTIDE SEQUENCE [LARGE SCALE GENOMIC DNA]</scope>
    <source>
        <strain evidence="2">cv. B73</strain>
    </source>
</reference>
<organism evidence="2 3">
    <name type="scientific">Zea mays</name>
    <name type="common">Maize</name>
    <dbReference type="NCBI Taxonomy" id="4577"/>
    <lineage>
        <taxon>Eukaryota</taxon>
        <taxon>Viridiplantae</taxon>
        <taxon>Streptophyta</taxon>
        <taxon>Embryophyta</taxon>
        <taxon>Tracheophyta</taxon>
        <taxon>Spermatophyta</taxon>
        <taxon>Magnoliopsida</taxon>
        <taxon>Liliopsida</taxon>
        <taxon>Poales</taxon>
        <taxon>Poaceae</taxon>
        <taxon>PACMAD clade</taxon>
        <taxon>Panicoideae</taxon>
        <taxon>Andropogonodae</taxon>
        <taxon>Andropogoneae</taxon>
        <taxon>Tripsacinae</taxon>
        <taxon>Zea</taxon>
    </lineage>
</organism>
<accession>A0A804N6Y4</accession>
<dbReference type="InParanoid" id="A0A804N6Y4"/>
<evidence type="ECO:0000256" key="1">
    <source>
        <dbReference type="SAM" id="MobiDB-lite"/>
    </source>
</evidence>
<keyword evidence="3" id="KW-1185">Reference proteome</keyword>
<evidence type="ECO:0000313" key="3">
    <source>
        <dbReference type="Proteomes" id="UP000007305"/>
    </source>
</evidence>
<feature type="region of interest" description="Disordered" evidence="1">
    <location>
        <begin position="43"/>
        <end position="64"/>
    </location>
</feature>
<proteinExistence type="predicted"/>
<sequence>MRKRRRVDGAAPAARGLLCLPGRLPHRRRGALCPGLPPHLPPRLPRPLGHARPPHLPALPDAAPPPPAAARLPLPLSLLCQRWTLLLS</sequence>
<reference evidence="2" key="3">
    <citation type="submission" date="2021-05" db="UniProtKB">
        <authorList>
            <consortium name="EnsemblPlants"/>
        </authorList>
    </citation>
    <scope>IDENTIFICATION</scope>
    <source>
        <strain evidence="2">cv. B73</strain>
    </source>
</reference>
<reference evidence="3" key="1">
    <citation type="submission" date="2015-12" db="EMBL/GenBank/DDBJ databases">
        <title>Update maize B73 reference genome by single molecule sequencing technologies.</title>
        <authorList>
            <consortium name="Maize Genome Sequencing Project"/>
            <person name="Ware D."/>
        </authorList>
    </citation>
    <scope>NUCLEOTIDE SEQUENCE [LARGE SCALE GENOMIC DNA]</scope>
    <source>
        <strain evidence="3">cv. B73</strain>
    </source>
</reference>